<comment type="caution">
    <text evidence="2">The sequence shown here is derived from an EMBL/GenBank/DDBJ whole genome shotgun (WGS) entry which is preliminary data.</text>
</comment>
<dbReference type="EMBL" id="JBHSZO010000001">
    <property type="protein sequence ID" value="MFC7216656.1"/>
    <property type="molecule type" value="Genomic_DNA"/>
</dbReference>
<keyword evidence="1" id="KW-1133">Transmembrane helix</keyword>
<organism evidence="2 3">
    <name type="scientific">Streptomyces polyrhachis</name>
    <dbReference type="NCBI Taxonomy" id="1282885"/>
    <lineage>
        <taxon>Bacteria</taxon>
        <taxon>Bacillati</taxon>
        <taxon>Actinomycetota</taxon>
        <taxon>Actinomycetes</taxon>
        <taxon>Kitasatosporales</taxon>
        <taxon>Streptomycetaceae</taxon>
        <taxon>Streptomyces</taxon>
    </lineage>
</organism>
<name>A0ABW2G9V5_9ACTN</name>
<accession>A0ABW2G9V5</accession>
<dbReference type="NCBIfam" id="NF041681">
    <property type="entry name" value="HGxxPAAW"/>
    <property type="match status" value="1"/>
</dbReference>
<proteinExistence type="predicted"/>
<feature type="transmembrane region" description="Helical" evidence="1">
    <location>
        <begin position="16"/>
        <end position="35"/>
    </location>
</feature>
<dbReference type="RefSeq" id="WP_386410337.1">
    <property type="nucleotide sequence ID" value="NZ_JBHSZO010000001.1"/>
</dbReference>
<keyword evidence="1" id="KW-0812">Transmembrane</keyword>
<evidence type="ECO:0000313" key="3">
    <source>
        <dbReference type="Proteomes" id="UP001596413"/>
    </source>
</evidence>
<keyword evidence="3" id="KW-1185">Reference proteome</keyword>
<gene>
    <name evidence="2" type="ORF">ACFQLX_00495</name>
</gene>
<evidence type="ECO:0000256" key="1">
    <source>
        <dbReference type="SAM" id="Phobius"/>
    </source>
</evidence>
<dbReference type="Proteomes" id="UP001596413">
    <property type="component" value="Unassembled WGS sequence"/>
</dbReference>
<sequence>MAANNGHGADHGHTPAAWTGVIIAFVGFMVAGYFMVVAQPIGFWAGIALTLVGGLVGAAMKAAGMGKEEPAPHRMAG</sequence>
<evidence type="ECO:0000313" key="2">
    <source>
        <dbReference type="EMBL" id="MFC7216656.1"/>
    </source>
</evidence>
<keyword evidence="1" id="KW-0472">Membrane</keyword>
<reference evidence="3" key="1">
    <citation type="journal article" date="2019" name="Int. J. Syst. Evol. Microbiol.">
        <title>The Global Catalogue of Microorganisms (GCM) 10K type strain sequencing project: providing services to taxonomists for standard genome sequencing and annotation.</title>
        <authorList>
            <consortium name="The Broad Institute Genomics Platform"/>
            <consortium name="The Broad Institute Genome Sequencing Center for Infectious Disease"/>
            <person name="Wu L."/>
            <person name="Ma J."/>
        </authorList>
    </citation>
    <scope>NUCLEOTIDE SEQUENCE [LARGE SCALE GENOMIC DNA]</scope>
    <source>
        <strain evidence="3">CGMCC 1.13681</strain>
    </source>
</reference>
<protein>
    <submittedName>
        <fullName evidence="2">HGxxPAAW family protein</fullName>
    </submittedName>
</protein>
<feature type="transmembrane region" description="Helical" evidence="1">
    <location>
        <begin position="41"/>
        <end position="60"/>
    </location>
</feature>